<dbReference type="PANTHER" id="PTHR24198:SF165">
    <property type="entry name" value="ANKYRIN REPEAT-CONTAINING PROTEIN-RELATED"/>
    <property type="match status" value="1"/>
</dbReference>
<evidence type="ECO:0000313" key="4">
    <source>
        <dbReference type="EMBL" id="KAL2830517.1"/>
    </source>
</evidence>
<reference evidence="4 5" key="1">
    <citation type="submission" date="2024-07" db="EMBL/GenBank/DDBJ databases">
        <title>Section-level genome sequencing and comparative genomics of Aspergillus sections Usti and Cavernicolus.</title>
        <authorList>
            <consortium name="Lawrence Berkeley National Laboratory"/>
            <person name="Nybo J.L."/>
            <person name="Vesth T.C."/>
            <person name="Theobald S."/>
            <person name="Frisvad J.C."/>
            <person name="Larsen T.O."/>
            <person name="Kjaerboelling I."/>
            <person name="Rothschild-Mancinelli K."/>
            <person name="Lyhne E.K."/>
            <person name="Kogle M.E."/>
            <person name="Barry K."/>
            <person name="Clum A."/>
            <person name="Na H."/>
            <person name="Ledsgaard L."/>
            <person name="Lin J."/>
            <person name="Lipzen A."/>
            <person name="Kuo A."/>
            <person name="Riley R."/>
            <person name="Mondo S."/>
            <person name="LaButti K."/>
            <person name="Haridas S."/>
            <person name="Pangalinan J."/>
            <person name="Salamov A.A."/>
            <person name="Simmons B.A."/>
            <person name="Magnuson J.K."/>
            <person name="Chen J."/>
            <person name="Drula E."/>
            <person name="Henrissat B."/>
            <person name="Wiebenga A."/>
            <person name="Lubbers R.J."/>
            <person name="Gomes A.C."/>
            <person name="Makela M.R."/>
            <person name="Stajich J."/>
            <person name="Grigoriev I.V."/>
            <person name="Mortensen U.H."/>
            <person name="De vries R.P."/>
            <person name="Baker S.E."/>
            <person name="Andersen M.R."/>
        </authorList>
    </citation>
    <scope>NUCLEOTIDE SEQUENCE [LARGE SCALE GENOMIC DNA]</scope>
    <source>
        <strain evidence="4 5">CBS 600.67</strain>
    </source>
</reference>
<dbReference type="SMART" id="SM00248">
    <property type="entry name" value="ANK"/>
    <property type="match status" value="10"/>
</dbReference>
<evidence type="ECO:0000256" key="3">
    <source>
        <dbReference type="PROSITE-ProRule" id="PRU00023"/>
    </source>
</evidence>
<comment type="caution">
    <text evidence="4">The sequence shown here is derived from an EMBL/GenBank/DDBJ whole genome shotgun (WGS) entry which is preliminary data.</text>
</comment>
<dbReference type="InterPro" id="IPR002110">
    <property type="entry name" value="Ankyrin_rpt"/>
</dbReference>
<keyword evidence="1" id="KW-0677">Repeat</keyword>
<keyword evidence="2 3" id="KW-0040">ANK repeat</keyword>
<organism evidence="4 5">
    <name type="scientific">Aspergillus cavernicola</name>
    <dbReference type="NCBI Taxonomy" id="176166"/>
    <lineage>
        <taxon>Eukaryota</taxon>
        <taxon>Fungi</taxon>
        <taxon>Dikarya</taxon>
        <taxon>Ascomycota</taxon>
        <taxon>Pezizomycotina</taxon>
        <taxon>Eurotiomycetes</taxon>
        <taxon>Eurotiomycetidae</taxon>
        <taxon>Eurotiales</taxon>
        <taxon>Aspergillaceae</taxon>
        <taxon>Aspergillus</taxon>
        <taxon>Aspergillus subgen. Nidulantes</taxon>
    </lineage>
</organism>
<gene>
    <name evidence="4" type="ORF">BDW59DRAFT_158432</name>
</gene>
<dbReference type="Gene3D" id="1.25.40.20">
    <property type="entry name" value="Ankyrin repeat-containing domain"/>
    <property type="match status" value="3"/>
</dbReference>
<dbReference type="PANTHER" id="PTHR24198">
    <property type="entry name" value="ANKYRIN REPEAT AND PROTEIN KINASE DOMAIN-CONTAINING PROTEIN"/>
    <property type="match status" value="1"/>
</dbReference>
<sequence length="491" mass="53981">MSTSYLVELPFELVLDIFERLDKKGLAPSKASHQLANQVLYKMSLNEIHRVLVGREKKHTLNSDEYIPSKQLIIAEKPGIGFEPLYCACKTGDMSLLHFLLDAGISPDLPVLASLHAFPPVAVAAMHNQTEVVRLLTAKGASLRSSSFVDNFSVLCRGLLDRGEVDANCEVEKRTALSAAAEAGKVDAIEFIIPRVSNYDNRALDGRMALRIAIRYGTEKSVRLLLLHTKSIDVTDAFMRTPLHDAIEHQSTAIASLLLDEIRLHPPKGALSALKDAAANVFALNSPSPSQMLSDALRTAVKLNKLEVVRLLLKHPDLIEPECDTSHLLHHAIRAGYLDIALALIEWGVDSEVKSPLEATALTLAVDNNHTDAVTLLIAAGASLDGPMHYPNAYGSLDRDNPFIYAVKADYVGFVRALMPFLDINEPTLDHSRTALQCAVSYERIKVIRALLESENIDLRHRDGSGMTALEIAREFRVDLSSDLRKRLSAL</sequence>
<dbReference type="Proteomes" id="UP001610335">
    <property type="component" value="Unassembled WGS sequence"/>
</dbReference>
<name>A0ABR4IUG6_9EURO</name>
<evidence type="ECO:0000313" key="5">
    <source>
        <dbReference type="Proteomes" id="UP001610335"/>
    </source>
</evidence>
<dbReference type="InterPro" id="IPR036770">
    <property type="entry name" value="Ankyrin_rpt-contain_sf"/>
</dbReference>
<accession>A0ABR4IUG6</accession>
<dbReference type="EMBL" id="JBFXLS010000012">
    <property type="protein sequence ID" value="KAL2830517.1"/>
    <property type="molecule type" value="Genomic_DNA"/>
</dbReference>
<protein>
    <submittedName>
        <fullName evidence="4">Ankyrin repeat-containing domain protein</fullName>
    </submittedName>
</protein>
<keyword evidence="5" id="KW-1185">Reference proteome</keyword>
<evidence type="ECO:0000256" key="2">
    <source>
        <dbReference type="ARBA" id="ARBA00023043"/>
    </source>
</evidence>
<evidence type="ECO:0000256" key="1">
    <source>
        <dbReference type="ARBA" id="ARBA00022737"/>
    </source>
</evidence>
<dbReference type="Pfam" id="PF12796">
    <property type="entry name" value="Ank_2"/>
    <property type="match status" value="3"/>
</dbReference>
<dbReference type="PROSITE" id="PS50088">
    <property type="entry name" value="ANK_REPEAT"/>
    <property type="match status" value="1"/>
</dbReference>
<feature type="repeat" description="ANK" evidence="3">
    <location>
        <begin position="205"/>
        <end position="237"/>
    </location>
</feature>
<proteinExistence type="predicted"/>
<dbReference type="SUPFAM" id="SSF48403">
    <property type="entry name" value="Ankyrin repeat"/>
    <property type="match status" value="1"/>
</dbReference>